<keyword evidence="2" id="KW-1185">Reference proteome</keyword>
<dbReference type="RefSeq" id="WP_285187580.1">
    <property type="nucleotide sequence ID" value="NZ_CP126981.1"/>
</dbReference>
<organism evidence="1 2">
    <name type="scientific">Candidatus Mycobacterium wuenschmannii</name>
    <dbReference type="NCBI Taxonomy" id="3027808"/>
    <lineage>
        <taxon>Bacteria</taxon>
        <taxon>Bacillati</taxon>
        <taxon>Actinomycetota</taxon>
        <taxon>Actinomycetes</taxon>
        <taxon>Mycobacteriales</taxon>
        <taxon>Mycobacteriaceae</taxon>
        <taxon>Mycobacterium</taxon>
    </lineage>
</organism>
<name>A0ABY8VZW0_9MYCO</name>
<evidence type="ECO:0000313" key="1">
    <source>
        <dbReference type="EMBL" id="WIM87713.1"/>
    </source>
</evidence>
<evidence type="ECO:0000313" key="2">
    <source>
        <dbReference type="Proteomes" id="UP001236585"/>
    </source>
</evidence>
<proteinExistence type="predicted"/>
<reference evidence="1 2" key="1">
    <citation type="journal article" date="2023" name="Microbiol. Resour. Announc.">
        <title>Complete Genome Sequence of Mycobacterium wuenschmanii, a novel Nontuberculous Mycobacterium Isolated from a captive population of Amazon Milk Frogs.</title>
        <authorList>
            <person name="Hicks J."/>
            <person name="Zeineldin M."/>
            <person name="Ward H."/>
            <person name="Wuenschmann A."/>
            <person name="Camp P."/>
            <person name="Farrell D."/>
            <person name="Lehman K."/>
            <person name="Thacker T."/>
            <person name="Cuthbert E."/>
        </authorList>
    </citation>
    <scope>NUCLEOTIDE SEQUENCE [LARGE SCALE GENOMIC DNA]</scope>
    <source>
        <strain evidence="1 2">Wuenschmanii</strain>
    </source>
</reference>
<gene>
    <name evidence="1" type="ORF">PT015_23260</name>
</gene>
<dbReference type="Proteomes" id="UP001236585">
    <property type="component" value="Chromosome"/>
</dbReference>
<protein>
    <submittedName>
        <fullName evidence="1">Uncharacterized protein</fullName>
    </submittedName>
</protein>
<sequence>MNYDRDGMRMAVILEDNPVDQIHVSADAGGTHLWVERGPLSMDSDDSWQRAQAYVRQFGLLLLAEWEQPPGEYNPDYPIRIAFYAGPQWRMVANDHSITRVIRDAWEAAHGVMREPQK</sequence>
<accession>A0ABY8VZW0</accession>
<dbReference type="EMBL" id="CP126981">
    <property type="protein sequence ID" value="WIM87713.1"/>
    <property type="molecule type" value="Genomic_DNA"/>
</dbReference>